<dbReference type="RefSeq" id="XP_001027507.2">
    <property type="nucleotide sequence ID" value="XM_001027507.3"/>
</dbReference>
<dbReference type="Pfam" id="PF00433">
    <property type="entry name" value="Pkinase_C"/>
    <property type="match status" value="1"/>
</dbReference>
<dbReference type="KEGG" id="tet:TTHERM_01055410"/>
<dbReference type="GO" id="GO:0004674">
    <property type="term" value="F:protein serine/threonine kinase activity"/>
    <property type="evidence" value="ECO:0007669"/>
    <property type="project" value="UniProtKB-KW"/>
</dbReference>
<dbReference type="SUPFAM" id="SSF56112">
    <property type="entry name" value="Protein kinase-like (PK-like)"/>
    <property type="match status" value="1"/>
</dbReference>
<dbReference type="HOGENOM" id="CLU_000288_63_46_1"/>
<dbReference type="InterPro" id="IPR011009">
    <property type="entry name" value="Kinase-like_dom_sf"/>
</dbReference>
<dbReference type="GO" id="GO:0005524">
    <property type="term" value="F:ATP binding"/>
    <property type="evidence" value="ECO:0007669"/>
    <property type="project" value="UniProtKB-UniRule"/>
</dbReference>
<keyword evidence="2" id="KW-0723">Serine/threonine-protein kinase</keyword>
<dbReference type="PROSITE" id="PS00108">
    <property type="entry name" value="PROTEIN_KINASE_ST"/>
    <property type="match status" value="1"/>
</dbReference>
<gene>
    <name evidence="14" type="ORF">TTHERM_01055410</name>
</gene>
<dbReference type="STRING" id="312017.Q24HP6"/>
<evidence type="ECO:0000256" key="3">
    <source>
        <dbReference type="ARBA" id="ARBA00022553"/>
    </source>
</evidence>
<dbReference type="EMBL" id="GG662241">
    <property type="protein sequence ID" value="EAS07265.2"/>
    <property type="molecule type" value="Genomic_DNA"/>
</dbReference>
<feature type="domain" description="Protein kinase" evidence="11">
    <location>
        <begin position="201"/>
        <end position="458"/>
    </location>
</feature>
<dbReference type="EC" id="2.7.11.1" evidence="1"/>
<evidence type="ECO:0000259" key="12">
    <source>
        <dbReference type="PROSITE" id="PS51285"/>
    </source>
</evidence>
<dbReference type="InterPro" id="IPR008271">
    <property type="entry name" value="Ser/Thr_kinase_AS"/>
</dbReference>
<organism evidence="14 15">
    <name type="scientific">Tetrahymena thermophila (strain SB210)</name>
    <dbReference type="NCBI Taxonomy" id="312017"/>
    <lineage>
        <taxon>Eukaryota</taxon>
        <taxon>Sar</taxon>
        <taxon>Alveolata</taxon>
        <taxon>Ciliophora</taxon>
        <taxon>Intramacronucleata</taxon>
        <taxon>Oligohymenophorea</taxon>
        <taxon>Hymenostomatida</taxon>
        <taxon>Tetrahymenina</taxon>
        <taxon>Tetrahymenidae</taxon>
        <taxon>Tetrahymena</taxon>
    </lineage>
</organism>
<dbReference type="InterPro" id="IPR010926">
    <property type="entry name" value="Myosin_TH1"/>
</dbReference>
<dbReference type="GeneID" id="7843693"/>
<dbReference type="Gene3D" id="1.10.510.10">
    <property type="entry name" value="Transferase(Phosphotransferase) domain 1"/>
    <property type="match status" value="1"/>
</dbReference>
<evidence type="ECO:0000256" key="4">
    <source>
        <dbReference type="ARBA" id="ARBA00022679"/>
    </source>
</evidence>
<dbReference type="InterPro" id="IPR000961">
    <property type="entry name" value="AGC-kinase_C"/>
</dbReference>
<dbReference type="PROSITE" id="PS00107">
    <property type="entry name" value="PROTEIN_KINASE_ATP"/>
    <property type="match status" value="1"/>
</dbReference>
<dbReference type="InterPro" id="IPR045270">
    <property type="entry name" value="STKc_AGC"/>
</dbReference>
<comment type="catalytic activity">
    <reaction evidence="9">
        <text>L-seryl-[protein] + ATP = O-phospho-L-seryl-[protein] + ADP + H(+)</text>
        <dbReference type="Rhea" id="RHEA:17989"/>
        <dbReference type="Rhea" id="RHEA-COMP:9863"/>
        <dbReference type="Rhea" id="RHEA-COMP:11604"/>
        <dbReference type="ChEBI" id="CHEBI:15378"/>
        <dbReference type="ChEBI" id="CHEBI:29999"/>
        <dbReference type="ChEBI" id="CHEBI:30616"/>
        <dbReference type="ChEBI" id="CHEBI:83421"/>
        <dbReference type="ChEBI" id="CHEBI:456216"/>
        <dbReference type="EC" id="2.7.11.1"/>
    </reaction>
</comment>
<keyword evidence="3" id="KW-0597">Phosphoprotein</keyword>
<sequence length="529" mass="61368">MDKNPLDRENIGADKSICDKFEKGEKVLLSSLVQKYNHVNKKQERILCITDKAVYNISPSKFLSKLISKVVQVRIKRRIPLNKIFAVTISRFATQFIIHVPDEHDYLLQSDDFRQKIIEVLCYSYCTLLQKKMAFFYKDDLTLMQFCTTKIDAKKKRSNLPTCQPDMVDPETMNDNENAKGKSDLVFNRSDQNTKLSINDFHLIKVLGRGAFGKVMLCQKKDTQDLFAIKSIRKEDIIEREQIEHTKTERKILEQVNFPFLVNLEYAFQTKEKLFFAMKFVRGGELFFHLKKDKKFKESRALFYASQILLALEYLHNQDIIYRDLKPENILLDQDGYVKITDFGLAKVLEKGKLTNSLVGTPDYLSPEIINQKGHNRTADYWAFGILIYEMVIGIPPFFNNNQNVMFQLISEKDVKFPTSTPLSKECMDIILRLLKKDPNERLGSVNGTKDIKEHPWFAKINFDEILNRKVPAPFVPQLKSDTDVSCFDEEFISENPIDSFVQPSNLKNYNDQFNGMSFVPGMQEVGNN</sequence>
<evidence type="ECO:0000256" key="6">
    <source>
        <dbReference type="ARBA" id="ARBA00022777"/>
    </source>
</evidence>
<feature type="binding site" evidence="10">
    <location>
        <position position="234"/>
    </location>
    <ligand>
        <name>ATP</name>
        <dbReference type="ChEBI" id="CHEBI:30616"/>
    </ligand>
</feature>
<accession>Q24HP6</accession>
<dbReference type="InterPro" id="IPR017892">
    <property type="entry name" value="Pkinase_C"/>
</dbReference>
<proteinExistence type="predicted"/>
<dbReference type="Proteomes" id="UP000009168">
    <property type="component" value="Unassembled WGS sequence"/>
</dbReference>
<dbReference type="InParanoid" id="Q24HP6"/>
<evidence type="ECO:0000256" key="10">
    <source>
        <dbReference type="PROSITE-ProRule" id="PRU10141"/>
    </source>
</evidence>
<evidence type="ECO:0000256" key="1">
    <source>
        <dbReference type="ARBA" id="ARBA00012513"/>
    </source>
</evidence>
<keyword evidence="15" id="KW-1185">Reference proteome</keyword>
<dbReference type="AlphaFoldDB" id="Q24HP6"/>
<dbReference type="InterPro" id="IPR000719">
    <property type="entry name" value="Prot_kinase_dom"/>
</dbReference>
<dbReference type="FunFam" id="1.10.510.10:FF:000008">
    <property type="entry name" value="Non-specific serine/threonine protein kinase"/>
    <property type="match status" value="1"/>
</dbReference>
<dbReference type="InterPro" id="IPR017441">
    <property type="entry name" value="Protein_kinase_ATP_BS"/>
</dbReference>
<evidence type="ECO:0000313" key="14">
    <source>
        <dbReference type="EMBL" id="EAS07265.2"/>
    </source>
</evidence>
<dbReference type="PROSITE" id="PS51757">
    <property type="entry name" value="TH1"/>
    <property type="match status" value="1"/>
</dbReference>
<dbReference type="PROSITE" id="PS51285">
    <property type="entry name" value="AGC_KINASE_CTER"/>
    <property type="match status" value="1"/>
</dbReference>
<evidence type="ECO:0000256" key="9">
    <source>
        <dbReference type="ARBA" id="ARBA00048679"/>
    </source>
</evidence>
<keyword evidence="6 14" id="KW-0418">Kinase</keyword>
<evidence type="ECO:0000256" key="7">
    <source>
        <dbReference type="ARBA" id="ARBA00022840"/>
    </source>
</evidence>
<dbReference type="GO" id="GO:0003774">
    <property type="term" value="F:cytoskeletal motor activity"/>
    <property type="evidence" value="ECO:0007669"/>
    <property type="project" value="InterPro"/>
</dbReference>
<reference evidence="15" key="1">
    <citation type="journal article" date="2006" name="PLoS Biol.">
        <title>Macronuclear genome sequence of the ciliate Tetrahymena thermophila, a model eukaryote.</title>
        <authorList>
            <person name="Eisen J.A."/>
            <person name="Coyne R.S."/>
            <person name="Wu M."/>
            <person name="Wu D."/>
            <person name="Thiagarajan M."/>
            <person name="Wortman J.R."/>
            <person name="Badger J.H."/>
            <person name="Ren Q."/>
            <person name="Amedeo P."/>
            <person name="Jones K.M."/>
            <person name="Tallon L.J."/>
            <person name="Delcher A.L."/>
            <person name="Salzberg S.L."/>
            <person name="Silva J.C."/>
            <person name="Haas B.J."/>
            <person name="Majoros W.H."/>
            <person name="Farzad M."/>
            <person name="Carlton J.M."/>
            <person name="Smith R.K. Jr."/>
            <person name="Garg J."/>
            <person name="Pearlman R.E."/>
            <person name="Karrer K.M."/>
            <person name="Sun L."/>
            <person name="Manning G."/>
            <person name="Elde N.C."/>
            <person name="Turkewitz A.P."/>
            <person name="Asai D.J."/>
            <person name="Wilkes D.E."/>
            <person name="Wang Y."/>
            <person name="Cai H."/>
            <person name="Collins K."/>
            <person name="Stewart B.A."/>
            <person name="Lee S.R."/>
            <person name="Wilamowska K."/>
            <person name="Weinberg Z."/>
            <person name="Ruzzo W.L."/>
            <person name="Wloga D."/>
            <person name="Gaertig J."/>
            <person name="Frankel J."/>
            <person name="Tsao C.-C."/>
            <person name="Gorovsky M.A."/>
            <person name="Keeling P.J."/>
            <person name="Waller R.F."/>
            <person name="Patron N.J."/>
            <person name="Cherry J.M."/>
            <person name="Stover N.A."/>
            <person name="Krieger C.J."/>
            <person name="del Toro C."/>
            <person name="Ryder H.F."/>
            <person name="Williamson S.C."/>
            <person name="Barbeau R.A."/>
            <person name="Hamilton E.P."/>
            <person name="Orias E."/>
        </authorList>
    </citation>
    <scope>NUCLEOTIDE SEQUENCE [LARGE SCALE GENOMIC DNA]</scope>
    <source>
        <strain evidence="15">SB210</strain>
    </source>
</reference>
<name>Q24HP6_TETTS</name>
<evidence type="ECO:0000259" key="13">
    <source>
        <dbReference type="PROSITE" id="PS51757"/>
    </source>
</evidence>
<evidence type="ECO:0000313" key="15">
    <source>
        <dbReference type="Proteomes" id="UP000009168"/>
    </source>
</evidence>
<dbReference type="eggNOG" id="KOG0598">
    <property type="taxonomic scope" value="Eukaryota"/>
</dbReference>
<protein>
    <recommendedName>
        <fullName evidence="1">non-specific serine/threonine protein kinase</fullName>
        <ecNumber evidence="1">2.7.11.1</ecNumber>
    </recommendedName>
</protein>
<dbReference type="OMA" id="IQYCTTE"/>
<keyword evidence="5 10" id="KW-0547">Nucleotide-binding</keyword>
<feature type="domain" description="AGC-kinase C-terminal" evidence="12">
    <location>
        <begin position="459"/>
        <end position="529"/>
    </location>
</feature>
<evidence type="ECO:0000259" key="11">
    <source>
        <dbReference type="PROSITE" id="PS50011"/>
    </source>
</evidence>
<dbReference type="PANTHER" id="PTHR24351">
    <property type="entry name" value="RIBOSOMAL PROTEIN S6 KINASE"/>
    <property type="match status" value="1"/>
</dbReference>
<dbReference type="Gene3D" id="3.30.200.20">
    <property type="entry name" value="Phosphorylase Kinase, domain 1"/>
    <property type="match status" value="1"/>
</dbReference>
<dbReference type="PROSITE" id="PS50011">
    <property type="entry name" value="PROTEIN_KINASE_DOM"/>
    <property type="match status" value="1"/>
</dbReference>
<dbReference type="GO" id="GO:0016459">
    <property type="term" value="C:myosin complex"/>
    <property type="evidence" value="ECO:0007669"/>
    <property type="project" value="InterPro"/>
</dbReference>
<dbReference type="OrthoDB" id="283727at2759"/>
<evidence type="ECO:0000256" key="5">
    <source>
        <dbReference type="ARBA" id="ARBA00022741"/>
    </source>
</evidence>
<evidence type="ECO:0000256" key="8">
    <source>
        <dbReference type="ARBA" id="ARBA00047899"/>
    </source>
</evidence>
<dbReference type="FunFam" id="3.30.200.20:FF:000048">
    <property type="entry name" value="Non-specific serine/threonine protein kinase"/>
    <property type="match status" value="1"/>
</dbReference>
<keyword evidence="7 10" id="KW-0067">ATP-binding</keyword>
<dbReference type="Pfam" id="PF00069">
    <property type="entry name" value="Pkinase"/>
    <property type="match status" value="1"/>
</dbReference>
<keyword evidence="4" id="KW-0808">Transferase</keyword>
<comment type="catalytic activity">
    <reaction evidence="8">
        <text>L-threonyl-[protein] + ATP = O-phospho-L-threonyl-[protein] + ADP + H(+)</text>
        <dbReference type="Rhea" id="RHEA:46608"/>
        <dbReference type="Rhea" id="RHEA-COMP:11060"/>
        <dbReference type="Rhea" id="RHEA-COMP:11605"/>
        <dbReference type="ChEBI" id="CHEBI:15378"/>
        <dbReference type="ChEBI" id="CHEBI:30013"/>
        <dbReference type="ChEBI" id="CHEBI:30616"/>
        <dbReference type="ChEBI" id="CHEBI:61977"/>
        <dbReference type="ChEBI" id="CHEBI:456216"/>
        <dbReference type="EC" id="2.7.11.1"/>
    </reaction>
</comment>
<dbReference type="Pfam" id="PF06017">
    <property type="entry name" value="Myosin_TH1"/>
    <property type="match status" value="1"/>
</dbReference>
<dbReference type="CDD" id="cd05123">
    <property type="entry name" value="STKc_AGC"/>
    <property type="match status" value="1"/>
</dbReference>
<dbReference type="SMART" id="SM00133">
    <property type="entry name" value="S_TK_X"/>
    <property type="match status" value="1"/>
</dbReference>
<dbReference type="SMART" id="SM00220">
    <property type="entry name" value="S_TKc"/>
    <property type="match status" value="1"/>
</dbReference>
<feature type="domain" description="TH1" evidence="13">
    <location>
        <begin position="1"/>
        <end position="189"/>
    </location>
</feature>
<evidence type="ECO:0000256" key="2">
    <source>
        <dbReference type="ARBA" id="ARBA00022527"/>
    </source>
</evidence>